<evidence type="ECO:0000256" key="1">
    <source>
        <dbReference type="ARBA" id="ARBA00022676"/>
    </source>
</evidence>
<dbReference type="Gene3D" id="3.90.550.10">
    <property type="entry name" value="Spore Coat Polysaccharide Biosynthesis Protein SpsA, Chain A"/>
    <property type="match status" value="1"/>
</dbReference>
<dbReference type="SUPFAM" id="SSF53448">
    <property type="entry name" value="Nucleotide-diphospho-sugar transferases"/>
    <property type="match status" value="1"/>
</dbReference>
<dbReference type="GO" id="GO:0016758">
    <property type="term" value="F:hexosyltransferase activity"/>
    <property type="evidence" value="ECO:0007669"/>
    <property type="project" value="UniProtKB-ARBA"/>
</dbReference>
<dbReference type="InterPro" id="IPR029044">
    <property type="entry name" value="Nucleotide-diphossugar_trans"/>
</dbReference>
<protein>
    <submittedName>
        <fullName evidence="4">Glycosyltransferase family 2 protein</fullName>
    </submittedName>
</protein>
<sequence length="336" mass="39565">MLAKSNAPKISVLIPVYNVEKYVERCIISVLNQTMQEGVEVIIVNDCTPDCSMEIIRKTLCAYGKENGMTVHIIEHETNRGLAASRNTAMKWATGDYVIHIDSDDYIEEDMLEKMYSRVMETNADILLADYWVEYLDKSLYVKIPYDECRKSFLRNIVRGECNPLWIKLVRRSLYLMNNINWSEGMDMAEDYTITIPLCFSAKKIVYIPYAFYHYIKYNASAITIKKISQKEVDGWIHAANMLKQFFLKENNSEYDKDIGYFLLLTKYNCIKYSQKELGMEYAKLYLEANKYRYYSINKVRTLQTKMGIFLISLNCISAFYYCQYIRRWLKAFLKV</sequence>
<evidence type="ECO:0000259" key="3">
    <source>
        <dbReference type="Pfam" id="PF00535"/>
    </source>
</evidence>
<reference evidence="4" key="1">
    <citation type="submission" date="2021-06" db="EMBL/GenBank/DDBJ databases">
        <title>Collection of gut derived symbiotic bacterial strains cultured from healthy donors.</title>
        <authorList>
            <person name="Lin H."/>
            <person name="Littmann E."/>
            <person name="Pamer E.G."/>
        </authorList>
    </citation>
    <scope>NUCLEOTIDE SEQUENCE</scope>
    <source>
        <strain evidence="4">MSK.5.10</strain>
    </source>
</reference>
<dbReference type="PANTHER" id="PTHR22916:SF51">
    <property type="entry name" value="GLYCOSYLTRANSFERASE EPSH-RELATED"/>
    <property type="match status" value="1"/>
</dbReference>
<dbReference type="PANTHER" id="PTHR22916">
    <property type="entry name" value="GLYCOSYLTRANSFERASE"/>
    <property type="match status" value="1"/>
</dbReference>
<gene>
    <name evidence="4" type="ORF">KSU80_00085</name>
</gene>
<dbReference type="Pfam" id="PF00535">
    <property type="entry name" value="Glycos_transf_2"/>
    <property type="match status" value="1"/>
</dbReference>
<keyword evidence="2" id="KW-0808">Transferase</keyword>
<dbReference type="EMBL" id="JAHOAX010000001">
    <property type="protein sequence ID" value="MBV3121593.1"/>
    <property type="molecule type" value="Genomic_DNA"/>
</dbReference>
<accession>A0AB35C1U0</accession>
<dbReference type="CDD" id="cd00761">
    <property type="entry name" value="Glyco_tranf_GTA_type"/>
    <property type="match status" value="1"/>
</dbReference>
<comment type="caution">
    <text evidence="4">The sequence shown here is derived from an EMBL/GenBank/DDBJ whole genome shotgun (WGS) entry which is preliminary data.</text>
</comment>
<name>A0AB35C1U0_9BACT</name>
<organism evidence="4 5">
    <name type="scientific">Phocaeicola dorei</name>
    <dbReference type="NCBI Taxonomy" id="357276"/>
    <lineage>
        <taxon>Bacteria</taxon>
        <taxon>Pseudomonadati</taxon>
        <taxon>Bacteroidota</taxon>
        <taxon>Bacteroidia</taxon>
        <taxon>Bacteroidales</taxon>
        <taxon>Bacteroidaceae</taxon>
        <taxon>Phocaeicola</taxon>
    </lineage>
</organism>
<feature type="domain" description="Glycosyltransferase 2-like" evidence="3">
    <location>
        <begin position="11"/>
        <end position="142"/>
    </location>
</feature>
<dbReference type="InterPro" id="IPR001173">
    <property type="entry name" value="Glyco_trans_2-like"/>
</dbReference>
<dbReference type="AlphaFoldDB" id="A0AB35C1U0"/>
<dbReference type="Proteomes" id="UP000777173">
    <property type="component" value="Unassembled WGS sequence"/>
</dbReference>
<evidence type="ECO:0000313" key="4">
    <source>
        <dbReference type="EMBL" id="MBV3121593.1"/>
    </source>
</evidence>
<dbReference type="RefSeq" id="WP_117595942.1">
    <property type="nucleotide sequence ID" value="NZ_DAWDYP010000085.1"/>
</dbReference>
<evidence type="ECO:0000313" key="5">
    <source>
        <dbReference type="Proteomes" id="UP000777173"/>
    </source>
</evidence>
<proteinExistence type="predicted"/>
<evidence type="ECO:0000256" key="2">
    <source>
        <dbReference type="ARBA" id="ARBA00022679"/>
    </source>
</evidence>
<keyword evidence="1" id="KW-0328">Glycosyltransferase</keyword>